<gene>
    <name evidence="5" type="ORF">UREG_04519</name>
</gene>
<dbReference type="Gene3D" id="3.90.810.10">
    <property type="entry name" value="CRIB domain"/>
    <property type="match status" value="1"/>
</dbReference>
<dbReference type="GO" id="GO:0090135">
    <property type="term" value="P:actin filament branching"/>
    <property type="evidence" value="ECO:0007669"/>
    <property type="project" value="EnsemblFungi"/>
</dbReference>
<dbReference type="FunFam" id="2.30.29.30:FF:000281">
    <property type="entry name" value="Actin associated protein"/>
    <property type="match status" value="1"/>
</dbReference>
<feature type="compositionally biased region" description="Basic and acidic residues" evidence="2">
    <location>
        <begin position="123"/>
        <end position="134"/>
    </location>
</feature>
<feature type="compositionally biased region" description="Pro residues" evidence="2">
    <location>
        <begin position="419"/>
        <end position="537"/>
    </location>
</feature>
<dbReference type="AlphaFoldDB" id="C4JPD7"/>
<feature type="domain" description="WH2" evidence="4">
    <location>
        <begin position="545"/>
        <end position="564"/>
    </location>
</feature>
<dbReference type="GO" id="GO:0031097">
    <property type="term" value="C:medial cortex"/>
    <property type="evidence" value="ECO:0007669"/>
    <property type="project" value="EnsemblFungi"/>
</dbReference>
<evidence type="ECO:0000313" key="6">
    <source>
        <dbReference type="Proteomes" id="UP000002058"/>
    </source>
</evidence>
<keyword evidence="1" id="KW-0597">Phosphoprotein</keyword>
<protein>
    <recommendedName>
        <fullName evidence="7">WH1 domain-containing protein</fullName>
    </recommendedName>
</protein>
<proteinExistence type="predicted"/>
<dbReference type="HOGENOM" id="CLU_015385_1_1_1"/>
<feature type="domain" description="WH1" evidence="3">
    <location>
        <begin position="17"/>
        <end position="129"/>
    </location>
</feature>
<reference evidence="6" key="1">
    <citation type="journal article" date="2009" name="Genome Res.">
        <title>Comparative genomic analyses of the human fungal pathogens Coccidioides and their relatives.</title>
        <authorList>
            <person name="Sharpton T.J."/>
            <person name="Stajich J.E."/>
            <person name="Rounsley S.D."/>
            <person name="Gardner M.J."/>
            <person name="Wortman J.R."/>
            <person name="Jordar V.S."/>
            <person name="Maiti R."/>
            <person name="Kodira C.D."/>
            <person name="Neafsey D.E."/>
            <person name="Zeng Q."/>
            <person name="Hung C.-Y."/>
            <person name="McMahan C."/>
            <person name="Muszewska A."/>
            <person name="Grynberg M."/>
            <person name="Mandel M.A."/>
            <person name="Kellner E.M."/>
            <person name="Barker B.M."/>
            <person name="Galgiani J.N."/>
            <person name="Orbach M.J."/>
            <person name="Kirkland T.N."/>
            <person name="Cole G.T."/>
            <person name="Henn M.R."/>
            <person name="Birren B.W."/>
            <person name="Taylor J.W."/>
        </authorList>
    </citation>
    <scope>NUCLEOTIDE SEQUENCE [LARGE SCALE GENOMIC DNA]</scope>
    <source>
        <strain evidence="6">UAMH 1704</strain>
    </source>
</reference>
<dbReference type="SUPFAM" id="SSF50729">
    <property type="entry name" value="PH domain-like"/>
    <property type="match status" value="1"/>
</dbReference>
<dbReference type="GO" id="GO:0034314">
    <property type="term" value="P:Arp2/3 complex-mediated actin nucleation"/>
    <property type="evidence" value="ECO:0007669"/>
    <property type="project" value="EnsemblFungi"/>
</dbReference>
<feature type="region of interest" description="Disordered" evidence="2">
    <location>
        <begin position="123"/>
        <end position="212"/>
    </location>
</feature>
<feature type="compositionally biased region" description="Polar residues" evidence="2">
    <location>
        <begin position="279"/>
        <end position="291"/>
    </location>
</feature>
<dbReference type="OrthoDB" id="8963340at2759"/>
<dbReference type="GO" id="GO:0006897">
    <property type="term" value="P:endocytosis"/>
    <property type="evidence" value="ECO:0007669"/>
    <property type="project" value="EnsemblFungi"/>
</dbReference>
<dbReference type="FunCoup" id="C4JPD7">
    <property type="interactions" value="170"/>
</dbReference>
<dbReference type="Pfam" id="PF00568">
    <property type="entry name" value="WH1"/>
    <property type="match status" value="1"/>
</dbReference>
<dbReference type="InterPro" id="IPR036936">
    <property type="entry name" value="CRIB_dom_sf"/>
</dbReference>
<organism evidence="5 6">
    <name type="scientific">Uncinocarpus reesii (strain UAMH 1704)</name>
    <dbReference type="NCBI Taxonomy" id="336963"/>
    <lineage>
        <taxon>Eukaryota</taxon>
        <taxon>Fungi</taxon>
        <taxon>Dikarya</taxon>
        <taxon>Ascomycota</taxon>
        <taxon>Pezizomycotina</taxon>
        <taxon>Eurotiomycetes</taxon>
        <taxon>Eurotiomycetidae</taxon>
        <taxon>Onygenales</taxon>
        <taxon>Onygenaceae</taxon>
        <taxon>Uncinocarpus</taxon>
    </lineage>
</organism>
<evidence type="ECO:0000256" key="2">
    <source>
        <dbReference type="SAM" id="MobiDB-lite"/>
    </source>
</evidence>
<evidence type="ECO:0000313" key="5">
    <source>
        <dbReference type="EMBL" id="EEP79673.1"/>
    </source>
</evidence>
<dbReference type="InterPro" id="IPR003124">
    <property type="entry name" value="WH2_dom"/>
</dbReference>
<dbReference type="GO" id="GO:1903475">
    <property type="term" value="P:mitotic actomyosin contractile ring assembly"/>
    <property type="evidence" value="ECO:0007669"/>
    <property type="project" value="EnsemblFungi"/>
</dbReference>
<dbReference type="CDD" id="cd01205">
    <property type="entry name" value="EVH1_WASP-like"/>
    <property type="match status" value="1"/>
</dbReference>
<dbReference type="KEGG" id="ure:UREG_04519"/>
<feature type="compositionally biased region" description="Pro residues" evidence="2">
    <location>
        <begin position="266"/>
        <end position="277"/>
    </location>
</feature>
<dbReference type="Proteomes" id="UP000002058">
    <property type="component" value="Unassembled WGS sequence"/>
</dbReference>
<feature type="compositionally biased region" description="Low complexity" evidence="2">
    <location>
        <begin position="578"/>
        <end position="589"/>
    </location>
</feature>
<sequence length="624" mass="65234">MPSILTDADKETVRRTVPKPSNKILDVAVARLYVAYPSPHKWTFTGLQGAAVIANDLVGHTFWIKLVDISPANRGVLWDQELYDGFSYNQDRTFFHTFELEECLAGLSFADEKEAKTFLKKVSEREKHASKETKATPFSSVKGQGPAPVANGKGHHRFGLGSLLGHRSSSAPTPPPESIIPPKPAAPELPAAPVRQETPQEKTSPMDTVDPSWKGLLDELLAMGITEEQIAENADFIKSYIESKQNGEVQQPVEAPSQEPARKVKAPPPLPTAPPPASKMSSLSPQSTGGTSRRGAPPPPPPSRKLQADNTPPSRESPPASSKDEPSPARSRFKAPPPIADAGKYAHINPPALPARNRAGSHNATLGPPPRPPKTQEDGPVRLPPPPPQFPSESRSPAPPPPPSRGPVPLPPRRNVSPLQPPPLPPKTPHAPSPSLAPPPPPPRAAATPPPPPRTIQPRPPSTFTAPPPPPPIPQNSGPPPPPPPPPASAAPIPVAPPPPPLPPSYGAPPAPPPPPPPPSGAGGAPPAPPPPPPGGAPTPKAVPGKQDLMASIRATGGGGLRKVKDSEKRDRSAAMVPGGSTDTPTTPSAGPPAGGMMGAIQEALAKRKQKVSGSDDEKSDDEW</sequence>
<dbReference type="PROSITE" id="PS51082">
    <property type="entry name" value="WH2"/>
    <property type="match status" value="1"/>
</dbReference>
<name>C4JPD7_UNCRE</name>
<dbReference type="EMBL" id="CH476616">
    <property type="protein sequence ID" value="EEP79673.1"/>
    <property type="molecule type" value="Genomic_DNA"/>
</dbReference>
<dbReference type="GO" id="GO:0007163">
    <property type="term" value="P:establishment or maintenance of cell polarity"/>
    <property type="evidence" value="ECO:0007669"/>
    <property type="project" value="EnsemblFungi"/>
</dbReference>
<dbReference type="PROSITE" id="PS50229">
    <property type="entry name" value="WH1"/>
    <property type="match status" value="1"/>
</dbReference>
<evidence type="ECO:0008006" key="7">
    <source>
        <dbReference type="Google" id="ProtNLM"/>
    </source>
</evidence>
<dbReference type="GO" id="GO:0043332">
    <property type="term" value="C:mating projection tip"/>
    <property type="evidence" value="ECO:0007669"/>
    <property type="project" value="EnsemblFungi"/>
</dbReference>
<dbReference type="eggNOG" id="KOG3671">
    <property type="taxonomic scope" value="Eukaryota"/>
</dbReference>
<feature type="region of interest" description="Disordered" evidence="2">
    <location>
        <begin position="246"/>
        <end position="624"/>
    </location>
</feature>
<evidence type="ECO:0000256" key="1">
    <source>
        <dbReference type="ARBA" id="ARBA00022553"/>
    </source>
</evidence>
<dbReference type="GO" id="GO:0000147">
    <property type="term" value="P:actin cortical patch assembly"/>
    <property type="evidence" value="ECO:0007669"/>
    <property type="project" value="EnsemblFungi"/>
</dbReference>
<dbReference type="GeneID" id="8442384"/>
<keyword evidence="6" id="KW-1185">Reference proteome</keyword>
<dbReference type="InterPro" id="IPR033927">
    <property type="entry name" value="WASPfam_EVH1"/>
</dbReference>
<dbReference type="InParanoid" id="C4JPD7"/>
<dbReference type="InterPro" id="IPR011993">
    <property type="entry name" value="PH-like_dom_sf"/>
</dbReference>
<dbReference type="InterPro" id="IPR000697">
    <property type="entry name" value="WH1/EVH1_dom"/>
</dbReference>
<dbReference type="GO" id="GO:0030479">
    <property type="term" value="C:actin cortical patch"/>
    <property type="evidence" value="ECO:0007669"/>
    <property type="project" value="EnsemblFungi"/>
</dbReference>
<feature type="compositionally biased region" description="Pro residues" evidence="2">
    <location>
        <begin position="397"/>
        <end position="412"/>
    </location>
</feature>
<feature type="compositionally biased region" description="Basic and acidic residues" evidence="2">
    <location>
        <begin position="563"/>
        <end position="573"/>
    </location>
</feature>
<dbReference type="OMA" id="EYNQDRK"/>
<dbReference type="Gene3D" id="2.30.29.30">
    <property type="entry name" value="Pleckstrin-homology domain (PH domain)/Phosphotyrosine-binding domain (PTB)"/>
    <property type="match status" value="1"/>
</dbReference>
<accession>C4JPD7</accession>
<feature type="compositionally biased region" description="Pro residues" evidence="2">
    <location>
        <begin position="172"/>
        <end position="187"/>
    </location>
</feature>
<dbReference type="STRING" id="336963.C4JPD7"/>
<feature type="compositionally biased region" description="Low complexity" evidence="2">
    <location>
        <begin position="159"/>
        <end position="171"/>
    </location>
</feature>
<dbReference type="VEuPathDB" id="FungiDB:UREG_04519"/>
<dbReference type="GO" id="GO:0071933">
    <property type="term" value="F:Arp2/3 complex binding"/>
    <property type="evidence" value="ECO:0007669"/>
    <property type="project" value="EnsemblFungi"/>
</dbReference>
<evidence type="ECO:0000259" key="4">
    <source>
        <dbReference type="PROSITE" id="PS51082"/>
    </source>
</evidence>
<dbReference type="GO" id="GO:0003785">
    <property type="term" value="F:actin monomer binding"/>
    <property type="evidence" value="ECO:0007669"/>
    <property type="project" value="EnsemblFungi"/>
</dbReference>
<evidence type="ECO:0000259" key="3">
    <source>
        <dbReference type="PROSITE" id="PS50229"/>
    </source>
</evidence>
<dbReference type="SMART" id="SM00461">
    <property type="entry name" value="WH1"/>
    <property type="match status" value="1"/>
</dbReference>
<dbReference type="RefSeq" id="XP_002545002.1">
    <property type="nucleotide sequence ID" value="XM_002544956.1"/>
</dbReference>